<dbReference type="Proteomes" id="UP001303160">
    <property type="component" value="Unassembled WGS sequence"/>
</dbReference>
<dbReference type="PANTHER" id="PTHR46082">
    <property type="entry name" value="ATP/GTP-BINDING PROTEIN-RELATED"/>
    <property type="match status" value="1"/>
</dbReference>
<dbReference type="AlphaFoldDB" id="A0AAN6X862"/>
<dbReference type="SUPFAM" id="SSF53167">
    <property type="entry name" value="Purine and uridine phosphorylases"/>
    <property type="match status" value="1"/>
</dbReference>
<evidence type="ECO:0000313" key="1">
    <source>
        <dbReference type="EMBL" id="KAK4195644.1"/>
    </source>
</evidence>
<comment type="caution">
    <text evidence="1">The sequence shown here is derived from an EMBL/GenBank/DDBJ whole genome shotgun (WGS) entry which is preliminary data.</text>
</comment>
<sequence length="243" mass="26366">MVGIGGGAPSANNDIRLGDVVVSAPAHGKGGVLQYDFGKTIQGRSFQSTGHLNEPPWLFRTAMQGLQLEYQLNCHGLVSAIAGVLGRRPRLRREYKRPEPSTDKLFKASVVHRSPHANCQGVCDIDPNNLVRRSARTEEDDGPVIHCGLIASANQVMEDAEVRDQLIVSNGVLCFEMEAAGLMNHFPCLVVCGICKFSNSHENKEWQGYAAMTAAAYTKDILSQIPPSSVKEAEDIENIPPDG</sequence>
<name>A0AAN6X862_9PEZI</name>
<accession>A0AAN6X862</accession>
<protein>
    <submittedName>
        <fullName evidence="1">Nucleoside phosphorylase domain-containing protein</fullName>
    </submittedName>
</protein>
<dbReference type="InterPro" id="IPR035994">
    <property type="entry name" value="Nucleoside_phosphorylase_sf"/>
</dbReference>
<reference evidence="1" key="2">
    <citation type="submission" date="2023-05" db="EMBL/GenBank/DDBJ databases">
        <authorList>
            <consortium name="Lawrence Berkeley National Laboratory"/>
            <person name="Steindorff A."/>
            <person name="Hensen N."/>
            <person name="Bonometti L."/>
            <person name="Westerberg I."/>
            <person name="Brannstrom I.O."/>
            <person name="Guillou S."/>
            <person name="Cros-Aarteil S."/>
            <person name="Calhoun S."/>
            <person name="Haridas S."/>
            <person name="Kuo A."/>
            <person name="Mondo S."/>
            <person name="Pangilinan J."/>
            <person name="Riley R."/>
            <person name="Labutti K."/>
            <person name="Andreopoulos B."/>
            <person name="Lipzen A."/>
            <person name="Chen C."/>
            <person name="Yanf M."/>
            <person name="Daum C."/>
            <person name="Ng V."/>
            <person name="Clum A."/>
            <person name="Ohm R."/>
            <person name="Martin F."/>
            <person name="Silar P."/>
            <person name="Natvig D."/>
            <person name="Lalanne C."/>
            <person name="Gautier V."/>
            <person name="Ament-Velasquez S.L."/>
            <person name="Kruys A."/>
            <person name="Hutchinson M.I."/>
            <person name="Powell A.J."/>
            <person name="Barry K."/>
            <person name="Miller A.N."/>
            <person name="Grigoriev I.V."/>
            <person name="Debuchy R."/>
            <person name="Gladieux P."/>
            <person name="Thoren M.H."/>
            <person name="Johannesson H."/>
        </authorList>
    </citation>
    <scope>NUCLEOTIDE SEQUENCE</scope>
    <source>
        <strain evidence="1">CBS 315.58</strain>
    </source>
</reference>
<dbReference type="InterPro" id="IPR053137">
    <property type="entry name" value="NLR-like"/>
</dbReference>
<proteinExistence type="predicted"/>
<dbReference type="GO" id="GO:0009116">
    <property type="term" value="P:nucleoside metabolic process"/>
    <property type="evidence" value="ECO:0007669"/>
    <property type="project" value="InterPro"/>
</dbReference>
<dbReference type="Gene3D" id="3.40.50.1580">
    <property type="entry name" value="Nucleoside phosphorylase domain"/>
    <property type="match status" value="1"/>
</dbReference>
<keyword evidence="2" id="KW-1185">Reference proteome</keyword>
<organism evidence="1 2">
    <name type="scientific">Triangularia verruculosa</name>
    <dbReference type="NCBI Taxonomy" id="2587418"/>
    <lineage>
        <taxon>Eukaryota</taxon>
        <taxon>Fungi</taxon>
        <taxon>Dikarya</taxon>
        <taxon>Ascomycota</taxon>
        <taxon>Pezizomycotina</taxon>
        <taxon>Sordariomycetes</taxon>
        <taxon>Sordariomycetidae</taxon>
        <taxon>Sordariales</taxon>
        <taxon>Podosporaceae</taxon>
        <taxon>Triangularia</taxon>
    </lineage>
</organism>
<dbReference type="PANTHER" id="PTHR46082:SF11">
    <property type="entry name" value="AAA+ ATPASE DOMAIN-CONTAINING PROTEIN-RELATED"/>
    <property type="match status" value="1"/>
</dbReference>
<dbReference type="EMBL" id="MU864007">
    <property type="protein sequence ID" value="KAK4195644.1"/>
    <property type="molecule type" value="Genomic_DNA"/>
</dbReference>
<evidence type="ECO:0000313" key="2">
    <source>
        <dbReference type="Proteomes" id="UP001303160"/>
    </source>
</evidence>
<reference evidence="1" key="1">
    <citation type="journal article" date="2023" name="Mol. Phylogenet. Evol.">
        <title>Genome-scale phylogeny and comparative genomics of the fungal order Sordariales.</title>
        <authorList>
            <person name="Hensen N."/>
            <person name="Bonometti L."/>
            <person name="Westerberg I."/>
            <person name="Brannstrom I.O."/>
            <person name="Guillou S."/>
            <person name="Cros-Aarteil S."/>
            <person name="Calhoun S."/>
            <person name="Haridas S."/>
            <person name="Kuo A."/>
            <person name="Mondo S."/>
            <person name="Pangilinan J."/>
            <person name="Riley R."/>
            <person name="LaButti K."/>
            <person name="Andreopoulos B."/>
            <person name="Lipzen A."/>
            <person name="Chen C."/>
            <person name="Yan M."/>
            <person name="Daum C."/>
            <person name="Ng V."/>
            <person name="Clum A."/>
            <person name="Steindorff A."/>
            <person name="Ohm R.A."/>
            <person name="Martin F."/>
            <person name="Silar P."/>
            <person name="Natvig D.O."/>
            <person name="Lalanne C."/>
            <person name="Gautier V."/>
            <person name="Ament-Velasquez S.L."/>
            <person name="Kruys A."/>
            <person name="Hutchinson M.I."/>
            <person name="Powell A.J."/>
            <person name="Barry K."/>
            <person name="Miller A.N."/>
            <person name="Grigoriev I.V."/>
            <person name="Debuchy R."/>
            <person name="Gladieux P."/>
            <person name="Hiltunen Thoren M."/>
            <person name="Johannesson H."/>
        </authorList>
    </citation>
    <scope>NUCLEOTIDE SEQUENCE</scope>
    <source>
        <strain evidence="1">CBS 315.58</strain>
    </source>
</reference>
<gene>
    <name evidence="1" type="ORF">QBC40DRAFT_18961</name>
</gene>
<dbReference type="GO" id="GO:0003824">
    <property type="term" value="F:catalytic activity"/>
    <property type="evidence" value="ECO:0007669"/>
    <property type="project" value="InterPro"/>
</dbReference>